<reference evidence="2" key="1">
    <citation type="submission" date="2021-08" db="EMBL/GenBank/DDBJ databases">
        <title>Chromosome-Level Trichoderma cornu-damae using Hi-C Data.</title>
        <authorList>
            <person name="Kim C.S."/>
        </authorList>
    </citation>
    <scope>NUCLEOTIDE SEQUENCE</scope>
    <source>
        <strain evidence="2">KA19-0412C</strain>
    </source>
</reference>
<dbReference type="SUPFAM" id="SSF53254">
    <property type="entry name" value="Phosphoglycerate mutase-like"/>
    <property type="match status" value="1"/>
</dbReference>
<dbReference type="InterPro" id="IPR029033">
    <property type="entry name" value="His_PPase_superfam"/>
</dbReference>
<name>A0A9P8TTS7_9HYPO</name>
<dbReference type="Proteomes" id="UP000827724">
    <property type="component" value="Unassembled WGS sequence"/>
</dbReference>
<dbReference type="InterPro" id="IPR013078">
    <property type="entry name" value="His_Pase_superF_clade-1"/>
</dbReference>
<protein>
    <submittedName>
        <fullName evidence="2">Phosphoglycerate mutase family</fullName>
    </submittedName>
</protein>
<accession>A0A9P8TTS7</accession>
<gene>
    <name evidence="2" type="ORF">Trco_004029</name>
</gene>
<keyword evidence="3" id="KW-1185">Reference proteome</keyword>
<feature type="region of interest" description="Disordered" evidence="1">
    <location>
        <begin position="512"/>
        <end position="555"/>
    </location>
</feature>
<feature type="region of interest" description="Disordered" evidence="1">
    <location>
        <begin position="186"/>
        <end position="222"/>
    </location>
</feature>
<dbReference type="Gene3D" id="3.40.50.1240">
    <property type="entry name" value="Phosphoglycerate mutase-like"/>
    <property type="match status" value="1"/>
</dbReference>
<dbReference type="CDD" id="cd07040">
    <property type="entry name" value="HP"/>
    <property type="match status" value="1"/>
</dbReference>
<comment type="caution">
    <text evidence="2">The sequence shown here is derived from an EMBL/GenBank/DDBJ whole genome shotgun (WGS) entry which is preliminary data.</text>
</comment>
<dbReference type="OrthoDB" id="3898179at2759"/>
<dbReference type="EMBL" id="JAIWOZ010000003">
    <property type="protein sequence ID" value="KAH6607716.1"/>
    <property type="molecule type" value="Genomic_DNA"/>
</dbReference>
<dbReference type="AlphaFoldDB" id="A0A9P8TTS7"/>
<feature type="region of interest" description="Disordered" evidence="1">
    <location>
        <begin position="433"/>
        <end position="476"/>
    </location>
</feature>
<dbReference type="PANTHER" id="PTHR16469">
    <property type="entry name" value="UBIQUITIN-ASSOCIATED AND SH3 DOMAIN-CONTAINING BA-RELATED"/>
    <property type="match status" value="1"/>
</dbReference>
<feature type="region of interest" description="Disordered" evidence="1">
    <location>
        <begin position="683"/>
        <end position="702"/>
    </location>
</feature>
<dbReference type="SMART" id="SM00855">
    <property type="entry name" value="PGAM"/>
    <property type="match status" value="1"/>
</dbReference>
<dbReference type="PANTHER" id="PTHR16469:SF27">
    <property type="entry name" value="UBIQUITIN-ASSOCIATED AND SH3 DOMAIN-CONTAINING BA-RELATED"/>
    <property type="match status" value="1"/>
</dbReference>
<proteinExistence type="predicted"/>
<dbReference type="InterPro" id="IPR051710">
    <property type="entry name" value="Phosphatase_SH3-domain"/>
</dbReference>
<feature type="compositionally biased region" description="Polar residues" evidence="1">
    <location>
        <begin position="512"/>
        <end position="522"/>
    </location>
</feature>
<organism evidence="2 3">
    <name type="scientific">Trichoderma cornu-damae</name>
    <dbReference type="NCBI Taxonomy" id="654480"/>
    <lineage>
        <taxon>Eukaryota</taxon>
        <taxon>Fungi</taxon>
        <taxon>Dikarya</taxon>
        <taxon>Ascomycota</taxon>
        <taxon>Pezizomycotina</taxon>
        <taxon>Sordariomycetes</taxon>
        <taxon>Hypocreomycetidae</taxon>
        <taxon>Hypocreales</taxon>
        <taxon>Hypocreaceae</taxon>
        <taxon>Trichoderma</taxon>
    </lineage>
</organism>
<evidence type="ECO:0000313" key="3">
    <source>
        <dbReference type="Proteomes" id="UP000827724"/>
    </source>
</evidence>
<sequence>MGRLPSHIFVVRHGNRLDAADKQWHLTSPTPYDPPLTYGGFLQARQAGNQIGSILEQAKVDAEVTGNGAALSGKRRRFRVVIHSSPFLRCVQTSVGISSGLAQTAPDSIYQPCDVVVPRRAPVGRQSPHKSALLRLDTFLGEWLSPEYFEMITPPPGPALMMGGAKAELLRREDYSIYAGAAVPGASRPASKGALWSSPVSSPSQRPASPAPDQGGGGGSLFSSSAMAAALSSASQEQKKGYAPPRPLHAISSNGKIPDGFVAHARDSCVVVDYQWDSMRPPLDFGHGGTLGEEWTSMHHRFRSGLKRMLNWYATTDYPDELLCAPASNENDHSCSDSGYGEEEEEEVETVVVIVSHGAGCNALIGAVTHQPVLMDVGVASITLAARKPEADYAGALALASGRQGGGGGASVPPQAAVDDLYEIRLSASTEHLRSNSGASVAARPASPKNTWSPPGRRGRTPASAPAPASTSASTSASASASASTLASTLAGPPAVGGPVQSPFALLEPLSSVGSRSTSANPSVGHFSRRDSGSSRRSPRMAPPPTGTGYGFPSGNEGGSYAVGRGGVSSSGLWAPARSALRLIDDVDEEAVDDYDSMLPDFDNKRFRPISEENIKPSQGAKPSEPFPDLPPAMELPASPKGPIFAAPIKLNTDLAFGAPVEEMPLSHLGGLWNLAMPPSEADRLRDLSQTKRRWTVNERAR</sequence>
<feature type="compositionally biased region" description="Low complexity" evidence="1">
    <location>
        <begin position="197"/>
        <end position="212"/>
    </location>
</feature>
<evidence type="ECO:0000313" key="2">
    <source>
        <dbReference type="EMBL" id="KAH6607716.1"/>
    </source>
</evidence>
<evidence type="ECO:0000256" key="1">
    <source>
        <dbReference type="SAM" id="MobiDB-lite"/>
    </source>
</evidence>
<feature type="compositionally biased region" description="Low complexity" evidence="1">
    <location>
        <begin position="453"/>
        <end position="476"/>
    </location>
</feature>